<dbReference type="AlphaFoldDB" id="A0AAJ1WH72"/>
<dbReference type="EMBL" id="JAUSTB010000014">
    <property type="protein sequence ID" value="MDQ0147510.1"/>
    <property type="molecule type" value="Genomic_DNA"/>
</dbReference>
<comment type="caution">
    <text evidence="1">The sequence shown here is derived from an EMBL/GenBank/DDBJ whole genome shotgun (WGS) entry which is preliminary data.</text>
</comment>
<gene>
    <name evidence="1" type="ORF">J2T23_003427</name>
</gene>
<evidence type="ECO:0000313" key="1">
    <source>
        <dbReference type="EMBL" id="MDQ0147510.1"/>
    </source>
</evidence>
<accession>A0AAJ1WH72</accession>
<dbReference type="Proteomes" id="UP001239267">
    <property type="component" value="Unassembled WGS sequence"/>
</dbReference>
<sequence>MNSARRTPLAAPAVFFGLNVGGPNRVVGASTMNSCSGGDLLSHTLPGAVPSALWVLA</sequence>
<protein>
    <submittedName>
        <fullName evidence="1">Uncharacterized protein</fullName>
    </submittedName>
</protein>
<evidence type="ECO:0000313" key="2">
    <source>
        <dbReference type="Proteomes" id="UP001239267"/>
    </source>
</evidence>
<proteinExistence type="predicted"/>
<keyword evidence="2" id="KW-1185">Reference proteome</keyword>
<organism evidence="1 2">
    <name type="scientific">Pseudarthrobacter niigatensis</name>
    <dbReference type="NCBI Taxonomy" id="369935"/>
    <lineage>
        <taxon>Bacteria</taxon>
        <taxon>Bacillati</taxon>
        <taxon>Actinomycetota</taxon>
        <taxon>Actinomycetes</taxon>
        <taxon>Micrococcales</taxon>
        <taxon>Micrococcaceae</taxon>
        <taxon>Pseudarthrobacter</taxon>
    </lineage>
</organism>
<name>A0AAJ1WH72_9MICC</name>
<feature type="non-terminal residue" evidence="1">
    <location>
        <position position="57"/>
    </location>
</feature>
<reference evidence="1 2" key="1">
    <citation type="submission" date="2023-07" db="EMBL/GenBank/DDBJ databases">
        <title>Sorghum-associated microbial communities from plants grown in Nebraska, USA.</title>
        <authorList>
            <person name="Schachtman D."/>
        </authorList>
    </citation>
    <scope>NUCLEOTIDE SEQUENCE [LARGE SCALE GENOMIC DNA]</scope>
    <source>
        <strain evidence="1 2">DS1001</strain>
    </source>
</reference>